<keyword evidence="2" id="KW-0645">Protease</keyword>
<proteinExistence type="inferred from homology"/>
<evidence type="ECO:0000256" key="1">
    <source>
        <dbReference type="ARBA" id="ARBA00009431"/>
    </source>
</evidence>
<sequence length="143" mass="15211">MGLPTLFDVASDATLGALAADANEFLDSTGVRAALGVWGDAPPFVLDGPSVEAAFHGNTMKCVKPHVEALLEASTHVLLYEGNHDAKDGMPTAEAWIGELNWDGLAAFQDTAQAVWRQGNGGAGQGQKLAREEAWRARARRRL</sequence>
<keyword evidence="2" id="KW-0378">Hydrolase</keyword>
<name>A0A3L6EH35_MAIZE</name>
<dbReference type="Gene3D" id="3.40.50.1820">
    <property type="entry name" value="alpha/beta hydrolase"/>
    <property type="match status" value="1"/>
</dbReference>
<dbReference type="AlphaFoldDB" id="A0A3L6EH35"/>
<comment type="caution">
    <text evidence="2">The sequence shown here is derived from an EMBL/GenBank/DDBJ whole genome shotgun (WGS) entry which is preliminary data.</text>
</comment>
<comment type="similarity">
    <text evidence="1">Belongs to the peptidase S10 family.</text>
</comment>
<dbReference type="GO" id="GO:0006508">
    <property type="term" value="P:proteolysis"/>
    <property type="evidence" value="ECO:0007669"/>
    <property type="project" value="InterPro"/>
</dbReference>
<organism evidence="2 3">
    <name type="scientific">Zea mays</name>
    <name type="common">Maize</name>
    <dbReference type="NCBI Taxonomy" id="4577"/>
    <lineage>
        <taxon>Eukaryota</taxon>
        <taxon>Viridiplantae</taxon>
        <taxon>Streptophyta</taxon>
        <taxon>Embryophyta</taxon>
        <taxon>Tracheophyta</taxon>
        <taxon>Spermatophyta</taxon>
        <taxon>Magnoliopsida</taxon>
        <taxon>Liliopsida</taxon>
        <taxon>Poales</taxon>
        <taxon>Poaceae</taxon>
        <taxon>PACMAD clade</taxon>
        <taxon>Panicoideae</taxon>
        <taxon>Andropogonodae</taxon>
        <taxon>Andropogoneae</taxon>
        <taxon>Tripsacinae</taxon>
        <taxon>Zea</taxon>
    </lineage>
</organism>
<reference evidence="2 3" key="1">
    <citation type="journal article" date="2018" name="Nat. Genet.">
        <title>Extensive intraspecific gene order and gene structural variations between Mo17 and other maize genomes.</title>
        <authorList>
            <person name="Sun S."/>
            <person name="Zhou Y."/>
            <person name="Chen J."/>
            <person name="Shi J."/>
            <person name="Zhao H."/>
            <person name="Zhao H."/>
            <person name="Song W."/>
            <person name="Zhang M."/>
            <person name="Cui Y."/>
            <person name="Dong X."/>
            <person name="Liu H."/>
            <person name="Ma X."/>
            <person name="Jiao Y."/>
            <person name="Wang B."/>
            <person name="Wei X."/>
            <person name="Stein J.C."/>
            <person name="Glaubitz J.C."/>
            <person name="Lu F."/>
            <person name="Yu G."/>
            <person name="Liang C."/>
            <person name="Fengler K."/>
            <person name="Li B."/>
            <person name="Rafalski A."/>
            <person name="Schnable P.S."/>
            <person name="Ware D.H."/>
            <person name="Buckler E.S."/>
            <person name="Lai J."/>
        </authorList>
    </citation>
    <scope>NUCLEOTIDE SEQUENCE [LARGE SCALE GENOMIC DNA]</scope>
    <source>
        <strain evidence="3">cv. Missouri 17</strain>
        <tissue evidence="2">Seedling</tissue>
    </source>
</reference>
<protein>
    <submittedName>
        <fullName evidence="2">Serine carboxypeptidase-like 50</fullName>
    </submittedName>
</protein>
<accession>A0A3L6EH35</accession>
<dbReference type="Proteomes" id="UP000251960">
    <property type="component" value="Chromosome 6"/>
</dbReference>
<dbReference type="EMBL" id="NCVQ01000007">
    <property type="protein sequence ID" value="PWZ18537.1"/>
    <property type="molecule type" value="Genomic_DNA"/>
</dbReference>
<keyword evidence="2" id="KW-0121">Carboxypeptidase</keyword>
<dbReference type="GO" id="GO:0004185">
    <property type="term" value="F:serine-type carboxypeptidase activity"/>
    <property type="evidence" value="ECO:0007669"/>
    <property type="project" value="InterPro"/>
</dbReference>
<gene>
    <name evidence="2" type="primary">SCPL50_4</name>
    <name evidence="2" type="ORF">Zm00014a_001349</name>
</gene>
<dbReference type="Pfam" id="PF00450">
    <property type="entry name" value="Peptidase_S10"/>
    <property type="match status" value="1"/>
</dbReference>
<dbReference type="InterPro" id="IPR029058">
    <property type="entry name" value="AB_hydrolase_fold"/>
</dbReference>
<evidence type="ECO:0000313" key="3">
    <source>
        <dbReference type="Proteomes" id="UP000251960"/>
    </source>
</evidence>
<evidence type="ECO:0000313" key="2">
    <source>
        <dbReference type="EMBL" id="PWZ18537.1"/>
    </source>
</evidence>
<dbReference type="InterPro" id="IPR001563">
    <property type="entry name" value="Peptidase_S10"/>
</dbReference>
<dbReference type="SUPFAM" id="SSF53474">
    <property type="entry name" value="alpha/beta-Hydrolases"/>
    <property type="match status" value="1"/>
</dbReference>